<keyword evidence="3" id="KW-1185">Reference proteome</keyword>
<dbReference type="AlphaFoldDB" id="A0A8B8LKJ6"/>
<dbReference type="PANTHER" id="PTHR33223">
    <property type="entry name" value="CCHC-TYPE DOMAIN-CONTAINING PROTEIN"/>
    <property type="match status" value="1"/>
</dbReference>
<dbReference type="PANTHER" id="PTHR33223:SF11">
    <property type="entry name" value="ELEMENT PROTEIN, PUTATIVE-RELATED"/>
    <property type="match status" value="1"/>
</dbReference>
<feature type="compositionally biased region" description="Polar residues" evidence="1">
    <location>
        <begin position="268"/>
        <end position="295"/>
    </location>
</feature>
<feature type="domain" description="Retrotransposon gag" evidence="2">
    <location>
        <begin position="110"/>
        <end position="205"/>
    </location>
</feature>
<proteinExistence type="predicted"/>
<protein>
    <submittedName>
        <fullName evidence="4">Uncharacterized protein LOC113866100</fullName>
    </submittedName>
</protein>
<accession>A0A8B8LKJ6</accession>
<reference evidence="4" key="2">
    <citation type="submission" date="2025-08" db="UniProtKB">
        <authorList>
            <consortium name="RefSeq"/>
        </authorList>
    </citation>
    <scope>IDENTIFICATION</scope>
    <source>
        <tissue evidence="4">Young leaves</tissue>
    </source>
</reference>
<organism evidence="3 4">
    <name type="scientific">Abrus precatorius</name>
    <name type="common">Indian licorice</name>
    <name type="synonym">Glycine abrus</name>
    <dbReference type="NCBI Taxonomy" id="3816"/>
    <lineage>
        <taxon>Eukaryota</taxon>
        <taxon>Viridiplantae</taxon>
        <taxon>Streptophyta</taxon>
        <taxon>Embryophyta</taxon>
        <taxon>Tracheophyta</taxon>
        <taxon>Spermatophyta</taxon>
        <taxon>Magnoliopsida</taxon>
        <taxon>eudicotyledons</taxon>
        <taxon>Gunneridae</taxon>
        <taxon>Pentapetalae</taxon>
        <taxon>rosids</taxon>
        <taxon>fabids</taxon>
        <taxon>Fabales</taxon>
        <taxon>Fabaceae</taxon>
        <taxon>Papilionoideae</taxon>
        <taxon>50 kb inversion clade</taxon>
        <taxon>NPAAA clade</taxon>
        <taxon>indigoferoid/millettioid clade</taxon>
        <taxon>Abreae</taxon>
        <taxon>Abrus</taxon>
    </lineage>
</organism>
<dbReference type="Proteomes" id="UP000694853">
    <property type="component" value="Unplaced"/>
</dbReference>
<feature type="compositionally biased region" description="Low complexity" evidence="1">
    <location>
        <begin position="315"/>
        <end position="324"/>
    </location>
</feature>
<feature type="compositionally biased region" description="Basic residues" evidence="1">
    <location>
        <begin position="328"/>
        <end position="340"/>
    </location>
</feature>
<dbReference type="GeneID" id="113866100"/>
<evidence type="ECO:0000259" key="2">
    <source>
        <dbReference type="Pfam" id="PF03732"/>
    </source>
</evidence>
<evidence type="ECO:0000313" key="4">
    <source>
        <dbReference type="RefSeq" id="XP_027356790.1"/>
    </source>
</evidence>
<dbReference type="Pfam" id="PF03732">
    <property type="entry name" value="Retrotrans_gag"/>
    <property type="match status" value="1"/>
</dbReference>
<sequence length="356" mass="39022">MARPRRYATNPPPPADVNQMAHAMEAMAATVRQSLDMIQQQQAANQAAAAAAAIASAAPPLEYHGLSEFMKNDPPQFTGVDGPDAAELWIREIEKIFLTMSYAEERKVLYATYMLIGDAEMWWHGARAMLEARGEVITWAVFRSSFLGKFFPSHVCATKEQEFLNFVQGNSSVYEYVIQFERLYRFYSHPTSEEWRCQRFSDGLRTDIKRILIPLRITEFADLVDQATIIESLNAEDVGGVGKAPSSIAASSYGNGSKGAKKAPYSRSLRQQQSRPPIGTATSAFQPRGATSSPPKASVPHIQPGHLVRDCPTPSGAVSSSASALHAVRPKATRAPTRIRSRAEGRVFTTSVSEAA</sequence>
<feature type="region of interest" description="Disordered" evidence="1">
    <location>
        <begin position="247"/>
        <end position="356"/>
    </location>
</feature>
<evidence type="ECO:0000256" key="1">
    <source>
        <dbReference type="SAM" id="MobiDB-lite"/>
    </source>
</evidence>
<dbReference type="InterPro" id="IPR005162">
    <property type="entry name" value="Retrotrans_gag_dom"/>
</dbReference>
<dbReference type="OrthoDB" id="1936908at2759"/>
<name>A0A8B8LKJ6_ABRPR</name>
<reference evidence="3" key="1">
    <citation type="journal article" date="2019" name="Toxins">
        <title>Detection of Abrin-Like and Prepropulchellin-Like Toxin Genes and Transcripts Using Whole Genome Sequencing and Full-Length Transcript Sequencing of Abrus precatorius.</title>
        <authorList>
            <person name="Hovde B.T."/>
            <person name="Daligault H.E."/>
            <person name="Hanschen E.R."/>
            <person name="Kunde Y.A."/>
            <person name="Johnson M.B."/>
            <person name="Starkenburg S.R."/>
            <person name="Johnson S.L."/>
        </authorList>
    </citation>
    <scope>NUCLEOTIDE SEQUENCE [LARGE SCALE GENOMIC DNA]</scope>
</reference>
<evidence type="ECO:0000313" key="3">
    <source>
        <dbReference type="Proteomes" id="UP000694853"/>
    </source>
</evidence>
<dbReference type="KEGG" id="aprc:113866100"/>
<dbReference type="RefSeq" id="XP_027356790.1">
    <property type="nucleotide sequence ID" value="XM_027500989.1"/>
</dbReference>
<gene>
    <name evidence="4" type="primary">LOC113866100</name>
</gene>